<dbReference type="PANTHER" id="PTHR43433:SF10">
    <property type="entry name" value="AB HYDROLASE-1 DOMAIN-CONTAINING PROTEIN"/>
    <property type="match status" value="1"/>
</dbReference>
<sequence>MIHSADGTSLASSVTGAGPTVVIVGGALSTAADAAPLAEALVAAGLRVVTWDRRARGESGDAAGTSPDREAEDLAAVIDGAGGAHSVLGHSSGAVLALHAASLGVPTGHLFLSEPPVHGGAPTAPSDLPERLQRLVDAGEREEAVATFQLEGVGLPQEMVDGFRAAGQLAALAPLAQSTVYDARLVRDVGGPTAAMRAVGVPVTILRGARTFPVLVAAADRLAAAMPAAELVIVPESVMHRPDPAATAREVAQRMAGVRPPA</sequence>
<proteinExistence type="predicted"/>
<protein>
    <submittedName>
        <fullName evidence="2">Alpha/beta hydrolase</fullName>
    </submittedName>
</protein>
<keyword evidence="2" id="KW-0378">Hydrolase</keyword>
<dbReference type="RefSeq" id="WP_345441827.1">
    <property type="nucleotide sequence ID" value="NZ_BAABKO010000007.1"/>
</dbReference>
<gene>
    <name evidence="2" type="ORF">GCM10023351_33170</name>
</gene>
<dbReference type="Proteomes" id="UP001501645">
    <property type="component" value="Unassembled WGS sequence"/>
</dbReference>
<dbReference type="InterPro" id="IPR000073">
    <property type="entry name" value="AB_hydrolase_1"/>
</dbReference>
<feature type="domain" description="AB hydrolase-1" evidence="1">
    <location>
        <begin position="34"/>
        <end position="248"/>
    </location>
</feature>
<evidence type="ECO:0000313" key="3">
    <source>
        <dbReference type="Proteomes" id="UP001501645"/>
    </source>
</evidence>
<dbReference type="GO" id="GO:0016787">
    <property type="term" value="F:hydrolase activity"/>
    <property type="evidence" value="ECO:0007669"/>
    <property type="project" value="UniProtKB-KW"/>
</dbReference>
<dbReference type="Gene3D" id="3.40.50.1820">
    <property type="entry name" value="alpha/beta hydrolase"/>
    <property type="match status" value="1"/>
</dbReference>
<dbReference type="EMBL" id="BAABKO010000007">
    <property type="protein sequence ID" value="GAA4784872.1"/>
    <property type="molecule type" value="Genomic_DNA"/>
</dbReference>
<accession>A0ABP9AUP6</accession>
<reference evidence="3" key="1">
    <citation type="journal article" date="2019" name="Int. J. Syst. Evol. Microbiol.">
        <title>The Global Catalogue of Microorganisms (GCM) 10K type strain sequencing project: providing services to taxonomists for standard genome sequencing and annotation.</title>
        <authorList>
            <consortium name="The Broad Institute Genomics Platform"/>
            <consortium name="The Broad Institute Genome Sequencing Center for Infectious Disease"/>
            <person name="Wu L."/>
            <person name="Ma J."/>
        </authorList>
    </citation>
    <scope>NUCLEOTIDE SEQUENCE [LARGE SCALE GENOMIC DNA]</scope>
    <source>
        <strain evidence="3">JCM 18537</strain>
    </source>
</reference>
<evidence type="ECO:0000259" key="1">
    <source>
        <dbReference type="Pfam" id="PF12697"/>
    </source>
</evidence>
<dbReference type="InterPro" id="IPR029058">
    <property type="entry name" value="AB_hydrolase_fold"/>
</dbReference>
<organism evidence="2 3">
    <name type="scientific">Microbacterium gilvum</name>
    <dbReference type="NCBI Taxonomy" id="1336204"/>
    <lineage>
        <taxon>Bacteria</taxon>
        <taxon>Bacillati</taxon>
        <taxon>Actinomycetota</taxon>
        <taxon>Actinomycetes</taxon>
        <taxon>Micrococcales</taxon>
        <taxon>Microbacteriaceae</taxon>
        <taxon>Microbacterium</taxon>
    </lineage>
</organism>
<name>A0ABP9AUP6_9MICO</name>
<dbReference type="InterPro" id="IPR050471">
    <property type="entry name" value="AB_hydrolase"/>
</dbReference>
<keyword evidence="3" id="KW-1185">Reference proteome</keyword>
<comment type="caution">
    <text evidence="2">The sequence shown here is derived from an EMBL/GenBank/DDBJ whole genome shotgun (WGS) entry which is preliminary data.</text>
</comment>
<dbReference type="PANTHER" id="PTHR43433">
    <property type="entry name" value="HYDROLASE, ALPHA/BETA FOLD FAMILY PROTEIN"/>
    <property type="match status" value="1"/>
</dbReference>
<dbReference type="Pfam" id="PF12697">
    <property type="entry name" value="Abhydrolase_6"/>
    <property type="match status" value="1"/>
</dbReference>
<evidence type="ECO:0000313" key="2">
    <source>
        <dbReference type="EMBL" id="GAA4784872.1"/>
    </source>
</evidence>
<dbReference type="SUPFAM" id="SSF53474">
    <property type="entry name" value="alpha/beta-Hydrolases"/>
    <property type="match status" value="1"/>
</dbReference>